<keyword evidence="4 11" id="KW-0347">Helicase</keyword>
<dbReference type="Gene3D" id="3.40.50.300">
    <property type="entry name" value="P-loop containing nucleotide triphosphate hydrolases"/>
    <property type="match status" value="2"/>
</dbReference>
<comment type="similarity">
    <text evidence="1">Belongs to the helicase family. UvrD subfamily.</text>
</comment>
<dbReference type="Proteomes" id="UP000295757">
    <property type="component" value="Unassembled WGS sequence"/>
</dbReference>
<keyword evidence="15" id="KW-1185">Reference proteome</keyword>
<dbReference type="InterPro" id="IPR027417">
    <property type="entry name" value="P-loop_NTPase"/>
</dbReference>
<dbReference type="GO" id="GO:0003677">
    <property type="term" value="F:DNA binding"/>
    <property type="evidence" value="ECO:0007669"/>
    <property type="project" value="UniProtKB-KW"/>
</dbReference>
<dbReference type="InterPro" id="IPR000212">
    <property type="entry name" value="DNA_helicase_UvrD/REP"/>
</dbReference>
<evidence type="ECO:0000313" key="15">
    <source>
        <dbReference type="Proteomes" id="UP000295757"/>
    </source>
</evidence>
<comment type="catalytic activity">
    <reaction evidence="8">
        <text>Couples ATP hydrolysis with the unwinding of duplex DNA by translocating in the 3'-5' direction.</text>
        <dbReference type="EC" id="5.6.2.4"/>
    </reaction>
</comment>
<dbReference type="InterPro" id="IPR014017">
    <property type="entry name" value="DNA_helicase_UvrD-like_C"/>
</dbReference>
<dbReference type="RefSeq" id="WP_134111098.1">
    <property type="nucleotide sequence ID" value="NZ_SOCN01000003.1"/>
</dbReference>
<keyword evidence="6" id="KW-0238">DNA-binding</keyword>
<dbReference type="Pfam" id="PF13361">
    <property type="entry name" value="UvrD_C"/>
    <property type="match status" value="1"/>
</dbReference>
<accession>A0A4R7UC55</accession>
<gene>
    <name evidence="14" type="ORF">BCF59_0614</name>
</gene>
<comment type="caution">
    <text evidence="14">The sequence shown here is derived from an EMBL/GenBank/DDBJ whole genome shotgun (WGS) entry which is preliminary data.</text>
</comment>
<evidence type="ECO:0000259" key="13">
    <source>
        <dbReference type="PROSITE" id="PS51217"/>
    </source>
</evidence>
<evidence type="ECO:0000256" key="2">
    <source>
        <dbReference type="ARBA" id="ARBA00022741"/>
    </source>
</evidence>
<evidence type="ECO:0000256" key="5">
    <source>
        <dbReference type="ARBA" id="ARBA00022840"/>
    </source>
</evidence>
<evidence type="ECO:0000256" key="7">
    <source>
        <dbReference type="ARBA" id="ARBA00023235"/>
    </source>
</evidence>
<evidence type="ECO:0000256" key="1">
    <source>
        <dbReference type="ARBA" id="ARBA00009922"/>
    </source>
</evidence>
<evidence type="ECO:0000256" key="6">
    <source>
        <dbReference type="ARBA" id="ARBA00023125"/>
    </source>
</evidence>
<dbReference type="PROSITE" id="PS51217">
    <property type="entry name" value="UVRD_HELICASE_CTER"/>
    <property type="match status" value="1"/>
</dbReference>
<dbReference type="Pfam" id="PF00580">
    <property type="entry name" value="UvrD-helicase"/>
    <property type="match status" value="1"/>
</dbReference>
<dbReference type="Gene3D" id="1.10.486.10">
    <property type="entry name" value="PCRA, domain 4"/>
    <property type="match status" value="1"/>
</dbReference>
<dbReference type="CDD" id="cd17932">
    <property type="entry name" value="DEXQc_UvrD"/>
    <property type="match status" value="1"/>
</dbReference>
<dbReference type="EMBL" id="SOCN01000003">
    <property type="protein sequence ID" value="TDV23268.1"/>
    <property type="molecule type" value="Genomic_DNA"/>
</dbReference>
<keyword evidence="2 11" id="KW-0547">Nucleotide-binding</keyword>
<name>A0A4R7UC55_9BACT</name>
<dbReference type="CDD" id="cd18807">
    <property type="entry name" value="SF1_C_UvrD"/>
    <property type="match status" value="1"/>
</dbReference>
<dbReference type="SUPFAM" id="SSF52540">
    <property type="entry name" value="P-loop containing nucleoside triphosphate hydrolases"/>
    <property type="match status" value="1"/>
</dbReference>
<comment type="catalytic activity">
    <reaction evidence="10">
        <text>ATP + H2O = ADP + phosphate + H(+)</text>
        <dbReference type="Rhea" id="RHEA:13065"/>
        <dbReference type="ChEBI" id="CHEBI:15377"/>
        <dbReference type="ChEBI" id="CHEBI:15378"/>
        <dbReference type="ChEBI" id="CHEBI:30616"/>
        <dbReference type="ChEBI" id="CHEBI:43474"/>
        <dbReference type="ChEBI" id="CHEBI:456216"/>
        <dbReference type="EC" id="5.6.2.4"/>
    </reaction>
</comment>
<dbReference type="OrthoDB" id="9810135at2"/>
<evidence type="ECO:0000256" key="10">
    <source>
        <dbReference type="ARBA" id="ARBA00048988"/>
    </source>
</evidence>
<proteinExistence type="inferred from homology"/>
<evidence type="ECO:0000256" key="11">
    <source>
        <dbReference type="PROSITE-ProRule" id="PRU00560"/>
    </source>
</evidence>
<evidence type="ECO:0000313" key="14">
    <source>
        <dbReference type="EMBL" id="TDV23268.1"/>
    </source>
</evidence>
<sequence>MTLNYKKLDLLGDLNEHQSETVRYFDSPLRIIAGAGTGKTKVLTRKVSYLINVLGISPKKILAVTFTNKAAQEMSVRIKKYCRENNEKLNIMTFHSFCANILRREIHNLGYNNNFTILDENDKNMILSNVYKELGITINEVSYKNAIQYISYVKNFNKDIRDLYKNKNSDGILNDIYIQYTNYLAKNGALDFDDLILQTSILFDERPDILMRYKNNYDYILIDEFQDTSVLQYNIIKKIISENTHLTIVGDPDQTIYNWRGADVNLILNFDKDFPNSKTVVLDKNYRSTKVILDAANKLIKHNKNRFNKDLVTDNEVGAKIKYMHSFSEDAEARWVVNEINQLKKEKNQLKSIAILYRSNFYSRAFEQSLIEEGVPHRILNGIKFYQRSEIKDAIAFLRVIFNGHELSMQRIINVPNRGIGETALQNISSFLDSKNEISTLEGLYKNWNQFREEYESIAKKMYGFIKLTLSYRTQLLKNNMKIHRVLNFYLKEIDYYKFIEKNKSLRGTAEENVKELINSIAIWETKNPDKKVEDYLNYINFLSVTDETDGNTNYVTLMTVHSAKGLEYDNIFLVGMSKGVFPTWRIYQDNSIADLDTLEEERRLAYVAVTRAKKRLFISSSRGKIIGTKIDKEPSQFVREIGINTEDGILAGSKAGLDLSENSQEEIISMNSKMVIGDLISHVIFGEGEVIDLGENNNAVIKFSDGSIKTLNKIHHSIRILRER</sequence>
<protein>
    <recommendedName>
        <fullName evidence="9">DNA 3'-5' helicase</fullName>
        <ecNumber evidence="9">5.6.2.4</ecNumber>
    </recommendedName>
</protein>
<dbReference type="GO" id="GO:0000725">
    <property type="term" value="P:recombinational repair"/>
    <property type="evidence" value="ECO:0007669"/>
    <property type="project" value="TreeGrafter"/>
</dbReference>
<dbReference type="GO" id="GO:0016887">
    <property type="term" value="F:ATP hydrolysis activity"/>
    <property type="evidence" value="ECO:0007669"/>
    <property type="project" value="RHEA"/>
</dbReference>
<evidence type="ECO:0000256" key="8">
    <source>
        <dbReference type="ARBA" id="ARBA00034617"/>
    </source>
</evidence>
<evidence type="ECO:0000259" key="12">
    <source>
        <dbReference type="PROSITE" id="PS51198"/>
    </source>
</evidence>
<dbReference type="PROSITE" id="PS51198">
    <property type="entry name" value="UVRD_HELICASE_ATP_BIND"/>
    <property type="match status" value="1"/>
</dbReference>
<feature type="domain" description="UvrD-like helicase ATP-binding" evidence="12">
    <location>
        <begin position="12"/>
        <end position="289"/>
    </location>
</feature>
<keyword evidence="5 11" id="KW-0067">ATP-binding</keyword>
<dbReference type="GO" id="GO:0043138">
    <property type="term" value="F:3'-5' DNA helicase activity"/>
    <property type="evidence" value="ECO:0007669"/>
    <property type="project" value="UniProtKB-EC"/>
</dbReference>
<dbReference type="PANTHER" id="PTHR11070:SF2">
    <property type="entry name" value="ATP-DEPENDENT DNA HELICASE SRS2"/>
    <property type="match status" value="1"/>
</dbReference>
<evidence type="ECO:0000256" key="3">
    <source>
        <dbReference type="ARBA" id="ARBA00022801"/>
    </source>
</evidence>
<feature type="binding site" evidence="11">
    <location>
        <begin position="33"/>
        <end position="40"/>
    </location>
    <ligand>
        <name>ATP</name>
        <dbReference type="ChEBI" id="CHEBI:30616"/>
    </ligand>
</feature>
<dbReference type="InterPro" id="IPR014016">
    <property type="entry name" value="UvrD-like_ATP-bd"/>
</dbReference>
<dbReference type="Gene3D" id="1.10.10.160">
    <property type="match status" value="1"/>
</dbReference>
<feature type="domain" description="UvrD-like helicase C-terminal" evidence="13">
    <location>
        <begin position="290"/>
        <end position="566"/>
    </location>
</feature>
<keyword evidence="3 11" id="KW-0378">Hydrolase</keyword>
<dbReference type="GO" id="GO:0005524">
    <property type="term" value="F:ATP binding"/>
    <property type="evidence" value="ECO:0007669"/>
    <property type="project" value="UniProtKB-UniRule"/>
</dbReference>
<dbReference type="GO" id="GO:0005829">
    <property type="term" value="C:cytosol"/>
    <property type="evidence" value="ECO:0007669"/>
    <property type="project" value="TreeGrafter"/>
</dbReference>
<reference evidence="14 15" key="1">
    <citation type="submission" date="2019-03" db="EMBL/GenBank/DDBJ databases">
        <title>Genomic Encyclopedia of Archaeal and Bacterial Type Strains, Phase II (KMG-II): from individual species to whole genera.</title>
        <authorList>
            <person name="Goeker M."/>
        </authorList>
    </citation>
    <scope>NUCLEOTIDE SEQUENCE [LARGE SCALE GENOMIC DNA]</scope>
    <source>
        <strain evidence="14 15">ATCC 35214</strain>
    </source>
</reference>
<dbReference type="GO" id="GO:0033202">
    <property type="term" value="C:DNA helicase complex"/>
    <property type="evidence" value="ECO:0007669"/>
    <property type="project" value="TreeGrafter"/>
</dbReference>
<dbReference type="InterPro" id="IPR013986">
    <property type="entry name" value="DExx_box_DNA_helicase_dom_sf"/>
</dbReference>
<dbReference type="PANTHER" id="PTHR11070">
    <property type="entry name" value="UVRD / RECB / PCRA DNA HELICASE FAMILY MEMBER"/>
    <property type="match status" value="1"/>
</dbReference>
<organism evidence="14 15">
    <name type="scientific">Mycoplasmopsis mustelae</name>
    <dbReference type="NCBI Taxonomy" id="171289"/>
    <lineage>
        <taxon>Bacteria</taxon>
        <taxon>Bacillati</taxon>
        <taxon>Mycoplasmatota</taxon>
        <taxon>Mycoplasmoidales</taxon>
        <taxon>Metamycoplasmataceae</taxon>
        <taxon>Mycoplasmopsis</taxon>
    </lineage>
</organism>
<keyword evidence="7" id="KW-0413">Isomerase</keyword>
<evidence type="ECO:0000256" key="4">
    <source>
        <dbReference type="ARBA" id="ARBA00022806"/>
    </source>
</evidence>
<evidence type="ECO:0000256" key="9">
    <source>
        <dbReference type="ARBA" id="ARBA00034808"/>
    </source>
</evidence>
<dbReference type="AlphaFoldDB" id="A0A4R7UC55"/>
<dbReference type="EC" id="5.6.2.4" evidence="9"/>